<evidence type="ECO:0000256" key="4">
    <source>
        <dbReference type="ARBA" id="ARBA00023002"/>
    </source>
</evidence>
<dbReference type="InterPro" id="IPR036188">
    <property type="entry name" value="FAD/NAD-bd_sf"/>
</dbReference>
<dbReference type="PRINTS" id="PR00420">
    <property type="entry name" value="RNGMNOXGNASE"/>
</dbReference>
<dbReference type="EMBL" id="ML119133">
    <property type="protein sequence ID" value="RPB11815.1"/>
    <property type="molecule type" value="Genomic_DNA"/>
</dbReference>
<dbReference type="Gene3D" id="3.40.30.20">
    <property type="match status" value="1"/>
</dbReference>
<evidence type="ECO:0000313" key="7">
    <source>
        <dbReference type="EMBL" id="RPB11815.1"/>
    </source>
</evidence>
<evidence type="ECO:0000256" key="2">
    <source>
        <dbReference type="ARBA" id="ARBA00022630"/>
    </source>
</evidence>
<dbReference type="InterPro" id="IPR038220">
    <property type="entry name" value="PHOX_C_sf"/>
</dbReference>
<dbReference type="InParanoid" id="A0A3N4L1F4"/>
<dbReference type="InterPro" id="IPR012941">
    <property type="entry name" value="Phe_hydrox_C_dim_dom"/>
</dbReference>
<dbReference type="OrthoDB" id="1716816at2759"/>
<dbReference type="Gene3D" id="3.50.50.60">
    <property type="entry name" value="FAD/NAD(P)-binding domain"/>
    <property type="match status" value="1"/>
</dbReference>
<reference evidence="7 8" key="1">
    <citation type="journal article" date="2018" name="Nat. Ecol. Evol.">
        <title>Pezizomycetes genomes reveal the molecular basis of ectomycorrhizal truffle lifestyle.</title>
        <authorList>
            <person name="Murat C."/>
            <person name="Payen T."/>
            <person name="Noel B."/>
            <person name="Kuo A."/>
            <person name="Morin E."/>
            <person name="Chen J."/>
            <person name="Kohler A."/>
            <person name="Krizsan K."/>
            <person name="Balestrini R."/>
            <person name="Da Silva C."/>
            <person name="Montanini B."/>
            <person name="Hainaut M."/>
            <person name="Levati E."/>
            <person name="Barry K.W."/>
            <person name="Belfiori B."/>
            <person name="Cichocki N."/>
            <person name="Clum A."/>
            <person name="Dockter R.B."/>
            <person name="Fauchery L."/>
            <person name="Guy J."/>
            <person name="Iotti M."/>
            <person name="Le Tacon F."/>
            <person name="Lindquist E.A."/>
            <person name="Lipzen A."/>
            <person name="Malagnac F."/>
            <person name="Mello A."/>
            <person name="Molinier V."/>
            <person name="Miyauchi S."/>
            <person name="Poulain J."/>
            <person name="Riccioni C."/>
            <person name="Rubini A."/>
            <person name="Sitrit Y."/>
            <person name="Splivallo R."/>
            <person name="Traeger S."/>
            <person name="Wang M."/>
            <person name="Zifcakova L."/>
            <person name="Wipf D."/>
            <person name="Zambonelli A."/>
            <person name="Paolocci F."/>
            <person name="Nowrousian M."/>
            <person name="Ottonello S."/>
            <person name="Baldrian P."/>
            <person name="Spatafora J.W."/>
            <person name="Henrissat B."/>
            <person name="Nagy L.G."/>
            <person name="Aury J.M."/>
            <person name="Wincker P."/>
            <person name="Grigoriev I.V."/>
            <person name="Bonfante P."/>
            <person name="Martin F.M."/>
        </authorList>
    </citation>
    <scope>NUCLEOTIDE SEQUENCE [LARGE SCALE GENOMIC DNA]</scope>
    <source>
        <strain evidence="7 8">CCBAS932</strain>
    </source>
</reference>
<dbReference type="STRING" id="1392247.A0A3N4L1F4"/>
<evidence type="ECO:0000256" key="3">
    <source>
        <dbReference type="ARBA" id="ARBA00022827"/>
    </source>
</evidence>
<organism evidence="7 8">
    <name type="scientific">Morchella conica CCBAS932</name>
    <dbReference type="NCBI Taxonomy" id="1392247"/>
    <lineage>
        <taxon>Eukaryota</taxon>
        <taxon>Fungi</taxon>
        <taxon>Dikarya</taxon>
        <taxon>Ascomycota</taxon>
        <taxon>Pezizomycotina</taxon>
        <taxon>Pezizomycetes</taxon>
        <taxon>Pezizales</taxon>
        <taxon>Morchellaceae</taxon>
        <taxon>Morchella</taxon>
    </lineage>
</organism>
<dbReference type="Pfam" id="PF07976">
    <property type="entry name" value="Phe_hydrox_dim"/>
    <property type="match status" value="1"/>
</dbReference>
<dbReference type="InterPro" id="IPR036249">
    <property type="entry name" value="Thioredoxin-like_sf"/>
</dbReference>
<dbReference type="GO" id="GO:0071949">
    <property type="term" value="F:FAD binding"/>
    <property type="evidence" value="ECO:0007669"/>
    <property type="project" value="InterPro"/>
</dbReference>
<dbReference type="InterPro" id="IPR002938">
    <property type="entry name" value="FAD-bd"/>
</dbReference>
<dbReference type="SUPFAM" id="SSF52833">
    <property type="entry name" value="Thioredoxin-like"/>
    <property type="match status" value="1"/>
</dbReference>
<sequence length="588" mass="64533">MTSVCLARYGITSVLTVDEKTAQIHAGQADGIQPRTLEVLQSLDLAHEVLTQGCQMHEVGFWNPTEDGAGIVRTAFVPDVAVPARYPHEVTIHQGRIERIFNEDLEKNGNKVQRGWKVSGWEFDYEDEEFPVVVKMSGQDMERVVRAKYLVGADGAHSTVRDGMGLKLVGDHTDHVWGVMDAVVKTDFPDIRKRCAIHSSTGSIMIIPRERISGNKVLTRIYCQMEDEVERDPTIAAPSTADPTAAKQQAKKRREKVTLERIISQSQKVLAPYTISFADIDWWAAYQIGQRATTKFSTADKNGVLRVHIAGDACHTHSPKAGQGMNVSMMDGFNLSWKLAHVLNGLSPAGADLIATYEHERLDIARQLIAFDTEFSSMFSGKIGAETGLTHEKFVKVFSTGSGFTSGCGIQYREGLLVAKQETTPSGAPESGLLIPGRRLMNVRTKRFADANPRDIHDDMPTSGRYRIVAALPTAFRTDPAAFQKVLEGLVETLPGRFPEGVVESVVVFPGERGSLEWTDFPACVRERSEWLVLGDHYGMVYKTWGVEESAGGVAVVRPDGYVGLVASALDAAVAEVGTYLEGVLRTV</sequence>
<evidence type="ECO:0000313" key="8">
    <source>
        <dbReference type="Proteomes" id="UP000277580"/>
    </source>
</evidence>
<evidence type="ECO:0000259" key="6">
    <source>
        <dbReference type="Pfam" id="PF07976"/>
    </source>
</evidence>
<keyword evidence="8" id="KW-1185">Reference proteome</keyword>
<comment type="similarity">
    <text evidence="1">Belongs to the PheA/TfdB FAD monooxygenase family.</text>
</comment>
<protein>
    <recommendedName>
        <fullName evidence="9">Phenol 2-monooxygenase</fullName>
    </recommendedName>
</protein>
<keyword evidence="3" id="KW-0274">FAD</keyword>
<evidence type="ECO:0000256" key="1">
    <source>
        <dbReference type="ARBA" id="ARBA00007801"/>
    </source>
</evidence>
<dbReference type="GO" id="GO:0016709">
    <property type="term" value="F:oxidoreductase activity, acting on paired donors, with incorporation or reduction of molecular oxygen, NAD(P)H as one donor, and incorporation of one atom of oxygen"/>
    <property type="evidence" value="ECO:0007669"/>
    <property type="project" value="UniProtKB-ARBA"/>
</dbReference>
<dbReference type="Gene3D" id="3.30.9.10">
    <property type="entry name" value="D-Amino Acid Oxidase, subunit A, domain 2"/>
    <property type="match status" value="1"/>
</dbReference>
<dbReference type="AlphaFoldDB" id="A0A3N4L1F4"/>
<dbReference type="SUPFAM" id="SSF54373">
    <property type="entry name" value="FAD-linked reductases, C-terminal domain"/>
    <property type="match status" value="1"/>
</dbReference>
<gene>
    <name evidence="7" type="ORF">P167DRAFT_188824</name>
</gene>
<dbReference type="PANTHER" id="PTHR43004:SF15">
    <property type="entry name" value="MONOOXYGENASE, PUTATIVE (AFU_ORTHOLOGUE AFUA_6G03030)-RELATED"/>
    <property type="match status" value="1"/>
</dbReference>
<dbReference type="Pfam" id="PF01494">
    <property type="entry name" value="FAD_binding_3"/>
    <property type="match status" value="1"/>
</dbReference>
<evidence type="ECO:0008006" key="9">
    <source>
        <dbReference type="Google" id="ProtNLM"/>
    </source>
</evidence>
<proteinExistence type="inferred from homology"/>
<dbReference type="PANTHER" id="PTHR43004">
    <property type="entry name" value="TRK SYSTEM POTASSIUM UPTAKE PROTEIN"/>
    <property type="match status" value="1"/>
</dbReference>
<dbReference type="InterPro" id="IPR050641">
    <property type="entry name" value="RIFMO-like"/>
</dbReference>
<keyword evidence="4" id="KW-0560">Oxidoreductase</keyword>
<dbReference type="Proteomes" id="UP000277580">
    <property type="component" value="Unassembled WGS sequence"/>
</dbReference>
<dbReference type="CDD" id="cd02979">
    <property type="entry name" value="PHOX_C"/>
    <property type="match status" value="1"/>
</dbReference>
<name>A0A3N4L1F4_9PEZI</name>
<keyword evidence="2" id="KW-0285">Flavoprotein</keyword>
<feature type="domain" description="FAD-binding" evidence="5">
    <location>
        <begin position="1"/>
        <end position="371"/>
    </location>
</feature>
<accession>A0A3N4L1F4</accession>
<dbReference type="SUPFAM" id="SSF51905">
    <property type="entry name" value="FAD/NAD(P)-binding domain"/>
    <property type="match status" value="1"/>
</dbReference>
<feature type="domain" description="Phenol hydroxylase-like C-terminal dimerisation" evidence="6">
    <location>
        <begin position="410"/>
        <end position="586"/>
    </location>
</feature>
<evidence type="ECO:0000259" key="5">
    <source>
        <dbReference type="Pfam" id="PF01494"/>
    </source>
</evidence>